<evidence type="ECO:0000313" key="10">
    <source>
        <dbReference type="EMBL" id="KAG7389269.1"/>
    </source>
</evidence>
<keyword evidence="4" id="KW-0964">Secreted</keyword>
<dbReference type="AlphaFoldDB" id="A0A8T1WC87"/>
<evidence type="ECO:0000256" key="6">
    <source>
        <dbReference type="ARBA" id="ARBA00023026"/>
    </source>
</evidence>
<proteinExistence type="inferred from homology"/>
<keyword evidence="6" id="KW-0843">Virulence</keyword>
<feature type="chain" id="PRO_5035841447" description="RxLR effector PexRD54 WY domain-containing protein" evidence="8">
    <location>
        <begin position="24"/>
        <end position="492"/>
    </location>
</feature>
<evidence type="ECO:0000256" key="7">
    <source>
        <dbReference type="SAM" id="MobiDB-lite"/>
    </source>
</evidence>
<comment type="subcellular location">
    <subcellularLocation>
        <location evidence="1">Host cell</location>
    </subcellularLocation>
    <subcellularLocation>
        <location evidence="2">Secreted</location>
    </subcellularLocation>
</comment>
<name>A0A8T1WC87_9STRA</name>
<gene>
    <name evidence="10" type="ORF">PHYPSEUDO_010827</name>
</gene>
<keyword evidence="11" id="KW-1185">Reference proteome</keyword>
<keyword evidence="5 8" id="KW-0732">Signal</keyword>
<comment type="similarity">
    <text evidence="3">Belongs to the RxLR effector family.</text>
</comment>
<dbReference type="Pfam" id="PF22748">
    <property type="entry name" value="PexRD54_WY"/>
    <property type="match status" value="3"/>
</dbReference>
<dbReference type="InterPro" id="IPR054463">
    <property type="entry name" value="PexRD54_WY"/>
</dbReference>
<dbReference type="OrthoDB" id="112923at2759"/>
<accession>A0A8T1WC87</accession>
<feature type="signal peptide" evidence="8">
    <location>
        <begin position="1"/>
        <end position="23"/>
    </location>
</feature>
<feature type="domain" description="RxLR effector PexRD54 WY" evidence="9">
    <location>
        <begin position="173"/>
        <end position="213"/>
    </location>
</feature>
<evidence type="ECO:0000256" key="8">
    <source>
        <dbReference type="SAM" id="SignalP"/>
    </source>
</evidence>
<feature type="domain" description="RxLR effector PexRD54 WY" evidence="9">
    <location>
        <begin position="356"/>
        <end position="397"/>
    </location>
</feature>
<protein>
    <recommendedName>
        <fullName evidence="9">RxLR effector PexRD54 WY domain-containing protein</fullName>
    </recommendedName>
</protein>
<reference evidence="10" key="1">
    <citation type="submission" date="2021-02" db="EMBL/GenBank/DDBJ databases">
        <authorList>
            <person name="Palmer J.M."/>
        </authorList>
    </citation>
    <scope>NUCLEOTIDE SEQUENCE</scope>
    <source>
        <strain evidence="10">SCRP734</strain>
    </source>
</reference>
<evidence type="ECO:0000256" key="1">
    <source>
        <dbReference type="ARBA" id="ARBA00004340"/>
    </source>
</evidence>
<dbReference type="EMBL" id="JAGDFM010000047">
    <property type="protein sequence ID" value="KAG7389269.1"/>
    <property type="molecule type" value="Genomic_DNA"/>
</dbReference>
<feature type="region of interest" description="Disordered" evidence="7">
    <location>
        <begin position="38"/>
        <end position="62"/>
    </location>
</feature>
<evidence type="ECO:0000256" key="3">
    <source>
        <dbReference type="ARBA" id="ARBA00010400"/>
    </source>
</evidence>
<dbReference type="GO" id="GO:0043657">
    <property type="term" value="C:host cell"/>
    <property type="evidence" value="ECO:0007669"/>
    <property type="project" value="UniProtKB-SubCell"/>
</dbReference>
<dbReference type="Proteomes" id="UP000694044">
    <property type="component" value="Unassembled WGS sequence"/>
</dbReference>
<organism evidence="10 11">
    <name type="scientific">Phytophthora pseudosyringae</name>
    <dbReference type="NCBI Taxonomy" id="221518"/>
    <lineage>
        <taxon>Eukaryota</taxon>
        <taxon>Sar</taxon>
        <taxon>Stramenopiles</taxon>
        <taxon>Oomycota</taxon>
        <taxon>Peronosporomycetes</taxon>
        <taxon>Peronosporales</taxon>
        <taxon>Peronosporaceae</taxon>
        <taxon>Phytophthora</taxon>
    </lineage>
</organism>
<feature type="domain" description="RxLR effector PexRD54 WY" evidence="9">
    <location>
        <begin position="264"/>
        <end position="304"/>
    </location>
</feature>
<sequence>MRQPCCMLLVVTAFLANSNGAMGTQTISLDHGSSSRLVTAGSHEVPTGRTSPKARYEDEERGNNMSAVELLTSSLKSTVPYSQLEAWFKHGVSADEVFKLLLLDNAADDVLASPQLSAWVSYMKLFNQANPTKKTSLIGTLTAHYRDEGLAKIIEAAKQVPSTARVAKHLQTEQTQRWIGQRWSPDDVFALLKLDEAGDQLFAQPQVLTWMKYLDDFNGAHLNEHITVFAALTTHFDEKTLAQMLIEAKKIPSTEKIAIGVQAEQIKKWLHDTKSPSDVFTLLDLKDEGSSLFTSPLFTAWLKYTDEFNMLDPEAKAVLSFSTLKKHYSDDALAKMVIAASKAPSTSNLAKRLHSEQLREWYSSLKPPELVFKALKLDKTGSKLLERSLFTVWKEYVEFISTMDPRIKANLLTPLIKVYGERKLAKILVAAENVPGTKKLAMDLQDKQLNRWLAEKKSPTTVYSLLRVEGTAANDASRLLYDKYVEGFKILP</sequence>
<comment type="caution">
    <text evidence="10">The sequence shown here is derived from an EMBL/GenBank/DDBJ whole genome shotgun (WGS) entry which is preliminary data.</text>
</comment>
<evidence type="ECO:0000313" key="11">
    <source>
        <dbReference type="Proteomes" id="UP000694044"/>
    </source>
</evidence>
<evidence type="ECO:0000259" key="9">
    <source>
        <dbReference type="Pfam" id="PF22748"/>
    </source>
</evidence>
<evidence type="ECO:0000256" key="2">
    <source>
        <dbReference type="ARBA" id="ARBA00004613"/>
    </source>
</evidence>
<dbReference type="GO" id="GO:0005576">
    <property type="term" value="C:extracellular region"/>
    <property type="evidence" value="ECO:0007669"/>
    <property type="project" value="UniProtKB-SubCell"/>
</dbReference>
<evidence type="ECO:0000256" key="5">
    <source>
        <dbReference type="ARBA" id="ARBA00022729"/>
    </source>
</evidence>
<evidence type="ECO:0000256" key="4">
    <source>
        <dbReference type="ARBA" id="ARBA00022525"/>
    </source>
</evidence>